<accession>A0A8K1XYP2</accession>
<name>A0A8K1XYP2_9VIRU</name>
<dbReference type="EMBL" id="OK574378">
    <property type="protein sequence ID" value="UHS18295.1"/>
    <property type="molecule type" value="Genomic_DNA"/>
</dbReference>
<proteinExistence type="predicted"/>
<protein>
    <submittedName>
        <fullName evidence="1">Uncharacterized protein</fullName>
    </submittedName>
</protein>
<organism evidence="1">
    <name type="scientific">Alphatorquevirus sp</name>
    <dbReference type="NCBI Taxonomy" id="2809145"/>
    <lineage>
        <taxon>Viruses</taxon>
        <taxon>Monodnaviria</taxon>
        <taxon>Shotokuvirae</taxon>
        <taxon>Commensaviricota</taxon>
        <taxon>Cardeaviricetes</taxon>
        <taxon>Sanitavirales</taxon>
        <taxon>Anelloviridae</taxon>
        <taxon>Alphatorquevirus</taxon>
    </lineage>
</organism>
<reference evidence="1" key="1">
    <citation type="journal article" date="2021" name="Cell Host Microbe">
        <title>Global genome analysis reveals a vast and dynamic anellovirus landscape within the human virome.</title>
        <authorList>
            <person name="Arze C.A."/>
            <person name="Springer S."/>
            <person name="Dudas G."/>
            <person name="Patel S."/>
            <person name="Bhattacharyya A."/>
            <person name="Swaminathan H."/>
            <person name="Brugnara C."/>
            <person name="Delagrave S."/>
            <person name="Ong T."/>
            <person name="Kahvejian A."/>
            <person name="Echelard Y."/>
            <person name="Weinstein E.G."/>
            <person name="Hajjar R.J."/>
            <person name="Andersen K.G."/>
            <person name="Yozwiak N.L."/>
        </authorList>
    </citation>
    <scope>NUCLEOTIDE SEQUENCE</scope>
    <source>
        <strain evidence="1">TF1YBNG9S</strain>
    </source>
</reference>
<sequence>MFAPEKRTPTKGDWETEYQACKAFDRPPRTDLSRPPCYPWMPPTFNVSFKLNFK</sequence>
<evidence type="ECO:0000313" key="1">
    <source>
        <dbReference type="EMBL" id="UHS18295.1"/>
    </source>
</evidence>